<dbReference type="InterPro" id="IPR011990">
    <property type="entry name" value="TPR-like_helical_dom_sf"/>
</dbReference>
<evidence type="ECO:0000313" key="1">
    <source>
        <dbReference type="EMBL" id="ACM34740.1"/>
    </source>
</evidence>
<dbReference type="EMBL" id="CP001392">
    <property type="protein sequence ID" value="ACM34740.1"/>
    <property type="molecule type" value="Genomic_DNA"/>
</dbReference>
<gene>
    <name evidence="1" type="ordered locus">Dtpsy_3311</name>
</gene>
<evidence type="ECO:0008006" key="3">
    <source>
        <dbReference type="Google" id="ProtNLM"/>
    </source>
</evidence>
<dbReference type="SUPFAM" id="SSF48452">
    <property type="entry name" value="TPR-like"/>
    <property type="match status" value="1"/>
</dbReference>
<keyword evidence="2" id="KW-1185">Reference proteome</keyword>
<organism evidence="1 2">
    <name type="scientific">Acidovorax ebreus (strain TPSY)</name>
    <name type="common">Diaphorobacter sp. (strain TPSY)</name>
    <dbReference type="NCBI Taxonomy" id="535289"/>
    <lineage>
        <taxon>Bacteria</taxon>
        <taxon>Pseudomonadati</taxon>
        <taxon>Pseudomonadota</taxon>
        <taxon>Betaproteobacteria</taxon>
        <taxon>Burkholderiales</taxon>
        <taxon>Comamonadaceae</taxon>
        <taxon>Diaphorobacter</taxon>
    </lineage>
</organism>
<dbReference type="KEGG" id="dia:Dtpsy_3311"/>
<dbReference type="Gene3D" id="1.25.40.10">
    <property type="entry name" value="Tetratricopeptide repeat domain"/>
    <property type="match status" value="1"/>
</dbReference>
<dbReference type="AlphaFoldDB" id="A0A9J9QBJ3"/>
<proteinExistence type="predicted"/>
<name>A0A9J9QBJ3_ACIET</name>
<dbReference type="Proteomes" id="UP000000450">
    <property type="component" value="Chromosome"/>
</dbReference>
<evidence type="ECO:0000313" key="2">
    <source>
        <dbReference type="Proteomes" id="UP000000450"/>
    </source>
</evidence>
<dbReference type="Pfam" id="PF06041">
    <property type="entry name" value="DUF924"/>
    <property type="match status" value="1"/>
</dbReference>
<sequence length="186" mass="20670">MTTSPALPTAADVLRFWFDEATPQQWFAKDAAFDAAIRTRFAALHAQAAQGELWHWRGDAQGRLAEILVLDQFSRNLHRDTPAAFAQDGMALVLAQEALAQGLDAQLEPAQRAFLYMPYMHSESPRVQEESVRLFTALGNPGSLHFAHAHRDIIARFGRYPHRNAALGRASTAEELAFLQQPGSSF</sequence>
<protein>
    <recommendedName>
        <fullName evidence="3">Transmembrane protein</fullName>
    </recommendedName>
</protein>
<reference evidence="1 2" key="1">
    <citation type="journal article" date="2010" name="J. Bacteriol.">
        <title>Completed genome sequence of the anaerobic iron-oxidizing bacterium Acidovorax ebreus strain TPSY.</title>
        <authorList>
            <person name="Byrne-Bailey K.G."/>
            <person name="Weber K.A."/>
            <person name="Chair A.H."/>
            <person name="Bose S."/>
            <person name="Knox T."/>
            <person name="Spanbauer T.L."/>
            <person name="Chertkov O."/>
            <person name="Coates J.D."/>
        </authorList>
    </citation>
    <scope>NUCLEOTIDE SEQUENCE [LARGE SCALE GENOMIC DNA]</scope>
    <source>
        <strain evidence="1 2">TPSY</strain>
    </source>
</reference>
<dbReference type="InterPro" id="IPR010323">
    <property type="entry name" value="DUF924"/>
</dbReference>
<dbReference type="RefSeq" id="WP_015914544.1">
    <property type="nucleotide sequence ID" value="NC_011992.1"/>
</dbReference>
<accession>A0A9J9QBJ3</accession>
<dbReference type="Gene3D" id="1.20.58.320">
    <property type="entry name" value="TPR-like"/>
    <property type="match status" value="1"/>
</dbReference>